<keyword evidence="2" id="KW-0812">Transmembrane</keyword>
<dbReference type="CDD" id="cd14726">
    <property type="entry name" value="TraB_PrgY-like"/>
    <property type="match status" value="1"/>
</dbReference>
<accession>A0ABR2YPY9</accession>
<proteinExistence type="predicted"/>
<evidence type="ECO:0000256" key="1">
    <source>
        <dbReference type="SAM" id="MobiDB-lite"/>
    </source>
</evidence>
<evidence type="ECO:0000256" key="2">
    <source>
        <dbReference type="SAM" id="Phobius"/>
    </source>
</evidence>
<dbReference type="Proteomes" id="UP001491310">
    <property type="component" value="Unassembled WGS sequence"/>
</dbReference>
<dbReference type="PANTHER" id="PTHR21530:SF7">
    <property type="entry name" value="TRAB DOMAIN-CONTAINING PROTEIN"/>
    <property type="match status" value="1"/>
</dbReference>
<gene>
    <name evidence="3" type="ORF">WJX75_005807</name>
</gene>
<feature type="region of interest" description="Disordered" evidence="1">
    <location>
        <begin position="157"/>
        <end position="238"/>
    </location>
</feature>
<dbReference type="EMBL" id="JALJOT010000007">
    <property type="protein sequence ID" value="KAK9908993.1"/>
    <property type="molecule type" value="Genomic_DNA"/>
</dbReference>
<evidence type="ECO:0008006" key="5">
    <source>
        <dbReference type="Google" id="ProtNLM"/>
    </source>
</evidence>
<keyword evidence="4" id="KW-1185">Reference proteome</keyword>
<dbReference type="PANTHER" id="PTHR21530">
    <property type="entry name" value="PHEROMONE SHUTDOWN PROTEIN"/>
    <property type="match status" value="1"/>
</dbReference>
<comment type="caution">
    <text evidence="3">The sequence shown here is derived from an EMBL/GenBank/DDBJ whole genome shotgun (WGS) entry which is preliminary data.</text>
</comment>
<evidence type="ECO:0000313" key="3">
    <source>
        <dbReference type="EMBL" id="KAK9908993.1"/>
    </source>
</evidence>
<feature type="compositionally biased region" description="Polar residues" evidence="1">
    <location>
        <begin position="194"/>
        <end position="208"/>
    </location>
</feature>
<keyword evidence="2" id="KW-0472">Membrane</keyword>
<keyword evidence="2" id="KW-1133">Transmembrane helix</keyword>
<protein>
    <recommendedName>
        <fullName evidence="5">TraB-domain-containing protein</fullName>
    </recommendedName>
</protein>
<reference evidence="3 4" key="1">
    <citation type="journal article" date="2024" name="Nat. Commun.">
        <title>Phylogenomics reveals the evolutionary origins of lichenization in chlorophyte algae.</title>
        <authorList>
            <person name="Puginier C."/>
            <person name="Libourel C."/>
            <person name="Otte J."/>
            <person name="Skaloud P."/>
            <person name="Haon M."/>
            <person name="Grisel S."/>
            <person name="Petersen M."/>
            <person name="Berrin J.G."/>
            <person name="Delaux P.M."/>
            <person name="Dal Grande F."/>
            <person name="Keller J."/>
        </authorList>
    </citation>
    <scope>NUCLEOTIDE SEQUENCE [LARGE SCALE GENOMIC DNA]</scope>
    <source>
        <strain evidence="3 4">SAG 216-7</strain>
    </source>
</reference>
<evidence type="ECO:0000313" key="4">
    <source>
        <dbReference type="Proteomes" id="UP001491310"/>
    </source>
</evidence>
<feature type="transmembrane region" description="Helical" evidence="2">
    <location>
        <begin position="83"/>
        <end position="108"/>
    </location>
</feature>
<organism evidence="3 4">
    <name type="scientific">Coccomyxa subellipsoidea</name>
    <dbReference type="NCBI Taxonomy" id="248742"/>
    <lineage>
        <taxon>Eukaryota</taxon>
        <taxon>Viridiplantae</taxon>
        <taxon>Chlorophyta</taxon>
        <taxon>core chlorophytes</taxon>
        <taxon>Trebouxiophyceae</taxon>
        <taxon>Trebouxiophyceae incertae sedis</taxon>
        <taxon>Coccomyxaceae</taxon>
        <taxon>Coccomyxa</taxon>
    </lineage>
</organism>
<name>A0ABR2YPY9_9CHLO</name>
<feature type="transmembrane region" description="Helical" evidence="2">
    <location>
        <begin position="427"/>
        <end position="450"/>
    </location>
</feature>
<feature type="compositionally biased region" description="Basic and acidic residues" evidence="1">
    <location>
        <begin position="209"/>
        <end position="221"/>
    </location>
</feature>
<feature type="transmembrane region" description="Helical" evidence="2">
    <location>
        <begin position="402"/>
        <end position="420"/>
    </location>
</feature>
<sequence length="483" mass="51477">MSRDAPKGVAVVLDHPTGSKVYLIGVAHVSREAAEDVRSAILDLTPRVVFLELDKDRYEALVKEMQSGDNYGTKRIALPKRKLIPMILSGTAPLYLLSTMYVVAGALLGAPAGVEFIAATEAAKQIGAEIVLGDRDQEVTIRRLMFRAAQLAAERSRARRTPLSQIDAETGLAPPSSSSPEAAVTGGSLRDANSAMTGTSGSAISRSGTSDDRSPFPKDQEQDWGLDDYVLPGGTKPKRSLADVETWKRLLQRGGCNDADDVVSAFRRIVEAGAKGTAIPATDILTVRGCGRKLVENLRQKALQEGDAALRELEGQALAGVKGAAGLEPSLEALNEVMGHEHDVILTRRLWETAETANGARVVGVVGAAHVPGIRNMWPEAGTPQFEHLYEAYMTVPQQPRLGMSATLPTIATGALLGYITWKRPKLALTMATAAAAVTAPYLGFAMAALNRWQGFAQNLVKACETVDALEQTGNVGDTFSQP</sequence>
<dbReference type="InterPro" id="IPR046345">
    <property type="entry name" value="TraB_PrgY-like"/>
</dbReference>